<dbReference type="EMBL" id="NIQC01000001">
    <property type="protein sequence ID" value="OWZ84876.1"/>
    <property type="molecule type" value="Genomic_DNA"/>
</dbReference>
<dbReference type="Proteomes" id="UP000214588">
    <property type="component" value="Unassembled WGS sequence"/>
</dbReference>
<dbReference type="Gene3D" id="3.30.1330.100">
    <property type="entry name" value="CofE-like"/>
    <property type="match status" value="1"/>
</dbReference>
<dbReference type="InterPro" id="IPR002847">
    <property type="entry name" value="F420-0_gamma-glut_ligase-dom"/>
</dbReference>
<sequence length="214" mass="23590">MNKIKLIPIRTHLITNKDDIVEVIENYTKKIVTDKDVICIAESVLAISQGRYFKPSKINPSILSRTLCHYTKRDGNLTNPASMELAAKEVGKVRLLLGAILGGAGKLLLKKDGVFYQLAGSEVARIDDVARTMHPFDHYIVLGPKEPEKVSKQIAEKTNASCAIVDVNDLGFVDVLGASSGLDKDKLEELLKTNPFGNDDQNTPITIIKNYFSH</sequence>
<dbReference type="Pfam" id="PF01996">
    <property type="entry name" value="F420_ligase"/>
    <property type="match status" value="1"/>
</dbReference>
<evidence type="ECO:0000313" key="3">
    <source>
        <dbReference type="Proteomes" id="UP000214588"/>
    </source>
</evidence>
<protein>
    <submittedName>
        <fullName evidence="2">F420-0:Gamma-glutamyl ligase</fullName>
    </submittedName>
</protein>
<gene>
    <name evidence="2" type="ORF">CDO51_00265</name>
</gene>
<dbReference type="SUPFAM" id="SSF144010">
    <property type="entry name" value="CofE-like"/>
    <property type="match status" value="1"/>
</dbReference>
<keyword evidence="3" id="KW-1185">Reference proteome</keyword>
<keyword evidence="2" id="KW-0436">Ligase</keyword>
<organism evidence="2 3">
    <name type="scientific">Natranaerobius trueperi</name>
    <dbReference type="NCBI Taxonomy" id="759412"/>
    <lineage>
        <taxon>Bacteria</taxon>
        <taxon>Bacillati</taxon>
        <taxon>Bacillota</taxon>
        <taxon>Clostridia</taxon>
        <taxon>Natranaerobiales</taxon>
        <taxon>Natranaerobiaceae</taxon>
        <taxon>Natranaerobius</taxon>
    </lineage>
</organism>
<dbReference type="RefSeq" id="WP_089022300.1">
    <property type="nucleotide sequence ID" value="NZ_NIQC01000001.1"/>
</dbReference>
<comment type="caution">
    <text evidence="2">The sequence shown here is derived from an EMBL/GenBank/DDBJ whole genome shotgun (WGS) entry which is preliminary data.</text>
</comment>
<proteinExistence type="predicted"/>
<evidence type="ECO:0000259" key="1">
    <source>
        <dbReference type="Pfam" id="PF01996"/>
    </source>
</evidence>
<feature type="domain" description="Coenzyme F420:L-glutamate ligase-like" evidence="1">
    <location>
        <begin position="9"/>
        <end position="161"/>
    </location>
</feature>
<accession>A0A226C0X1</accession>
<dbReference type="OrthoDB" id="9763290at2"/>
<name>A0A226C0X1_9FIRM</name>
<dbReference type="AlphaFoldDB" id="A0A226C0X1"/>
<dbReference type="GO" id="GO:0016874">
    <property type="term" value="F:ligase activity"/>
    <property type="evidence" value="ECO:0007669"/>
    <property type="project" value="UniProtKB-KW"/>
</dbReference>
<reference evidence="2 3" key="1">
    <citation type="submission" date="2017-06" db="EMBL/GenBank/DDBJ databases">
        <title>Draft Genome Sequence of Natranaerobius trueperi halophilic, alkalithermophilic bacteria from soda lakes.</title>
        <authorList>
            <person name="Zhao B."/>
        </authorList>
    </citation>
    <scope>NUCLEOTIDE SEQUENCE [LARGE SCALE GENOMIC DNA]</scope>
    <source>
        <strain evidence="2 3">DSM 18760</strain>
    </source>
</reference>
<evidence type="ECO:0000313" key="2">
    <source>
        <dbReference type="EMBL" id="OWZ84876.1"/>
    </source>
</evidence>